<gene>
    <name evidence="1" type="ordered locus">Halhy_2440</name>
</gene>
<protein>
    <submittedName>
        <fullName evidence="1">Uncharacterized protein</fullName>
    </submittedName>
</protein>
<organism evidence="1 2">
    <name type="scientific">Haliscomenobacter hydrossis (strain ATCC 27775 / DSM 1100 / LMG 10767 / O)</name>
    <dbReference type="NCBI Taxonomy" id="760192"/>
    <lineage>
        <taxon>Bacteria</taxon>
        <taxon>Pseudomonadati</taxon>
        <taxon>Bacteroidota</taxon>
        <taxon>Saprospiria</taxon>
        <taxon>Saprospirales</taxon>
        <taxon>Haliscomenobacteraceae</taxon>
        <taxon>Haliscomenobacter</taxon>
    </lineage>
</organism>
<keyword evidence="2" id="KW-1185">Reference proteome</keyword>
<dbReference type="EMBL" id="CP002691">
    <property type="protein sequence ID" value="AEE50314.1"/>
    <property type="molecule type" value="Genomic_DNA"/>
</dbReference>
<reference key="2">
    <citation type="submission" date="2011-04" db="EMBL/GenBank/DDBJ databases">
        <title>Complete sequence of chromosome of Haliscomenobacter hydrossis DSM 1100.</title>
        <authorList>
            <consortium name="US DOE Joint Genome Institute (JGI-PGF)"/>
            <person name="Lucas S."/>
            <person name="Han J."/>
            <person name="Lapidus A."/>
            <person name="Bruce D."/>
            <person name="Goodwin L."/>
            <person name="Pitluck S."/>
            <person name="Peters L."/>
            <person name="Kyrpides N."/>
            <person name="Mavromatis K."/>
            <person name="Ivanova N."/>
            <person name="Ovchinnikova G."/>
            <person name="Pagani I."/>
            <person name="Daligault H."/>
            <person name="Detter J.C."/>
            <person name="Han C."/>
            <person name="Land M."/>
            <person name="Hauser L."/>
            <person name="Markowitz V."/>
            <person name="Cheng J.-F."/>
            <person name="Hugenholtz P."/>
            <person name="Woyke T."/>
            <person name="Wu D."/>
            <person name="Verbarg S."/>
            <person name="Frueling A."/>
            <person name="Brambilla E."/>
            <person name="Klenk H.-P."/>
            <person name="Eisen J.A."/>
        </authorList>
    </citation>
    <scope>NUCLEOTIDE SEQUENCE</scope>
    <source>
        <strain>DSM 1100</strain>
    </source>
</reference>
<sequence length="157" mass="17939">MCSVSSTLKFFFSAERFFDTKYMKVYLSQMLLSFYLLSALAPQVLEEFAKLPALVTHYQIHRSEVPGTTFSQFISEHYGKGYASHCKQHDHSKLPGKAKHNDSCIHLFNSIGEATVYQLVVAVQSYNWEEPQNSTVFGQDQNLVSTYLSCIWQPPRA</sequence>
<evidence type="ECO:0000313" key="1">
    <source>
        <dbReference type="EMBL" id="AEE50314.1"/>
    </source>
</evidence>
<evidence type="ECO:0000313" key="2">
    <source>
        <dbReference type="Proteomes" id="UP000008461"/>
    </source>
</evidence>
<name>F4KWG4_HALH1</name>
<accession>F4KWG4</accession>
<dbReference type="STRING" id="760192.Halhy_2440"/>
<reference evidence="1 2" key="1">
    <citation type="journal article" date="2011" name="Stand. Genomic Sci.">
        <title>Complete genome sequence of Haliscomenobacter hydrossis type strain (O).</title>
        <authorList>
            <consortium name="US DOE Joint Genome Institute (JGI-PGF)"/>
            <person name="Daligault H."/>
            <person name="Lapidus A."/>
            <person name="Zeytun A."/>
            <person name="Nolan M."/>
            <person name="Lucas S."/>
            <person name="Del Rio T.G."/>
            <person name="Tice H."/>
            <person name="Cheng J.F."/>
            <person name="Tapia R."/>
            <person name="Han C."/>
            <person name="Goodwin L."/>
            <person name="Pitluck S."/>
            <person name="Liolios K."/>
            <person name="Pagani I."/>
            <person name="Ivanova N."/>
            <person name="Huntemann M."/>
            <person name="Mavromatis K."/>
            <person name="Mikhailova N."/>
            <person name="Pati A."/>
            <person name="Chen A."/>
            <person name="Palaniappan K."/>
            <person name="Land M."/>
            <person name="Hauser L."/>
            <person name="Brambilla E.M."/>
            <person name="Rohde M."/>
            <person name="Verbarg S."/>
            <person name="Goker M."/>
            <person name="Bristow J."/>
            <person name="Eisen J.A."/>
            <person name="Markowitz V."/>
            <person name="Hugenholtz P."/>
            <person name="Kyrpides N.C."/>
            <person name="Klenk H.P."/>
            <person name="Woyke T."/>
        </authorList>
    </citation>
    <scope>NUCLEOTIDE SEQUENCE [LARGE SCALE GENOMIC DNA]</scope>
    <source>
        <strain evidence="2">ATCC 27775 / DSM 1100 / LMG 10767 / O</strain>
    </source>
</reference>
<dbReference type="KEGG" id="hhy:Halhy_2440"/>
<dbReference type="AlphaFoldDB" id="F4KWG4"/>
<dbReference type="HOGENOM" id="CLU_146677_0_0_10"/>
<dbReference type="Proteomes" id="UP000008461">
    <property type="component" value="Chromosome"/>
</dbReference>
<proteinExistence type="predicted"/>